<dbReference type="GO" id="GO:0007007">
    <property type="term" value="P:inner mitochondrial membrane organization"/>
    <property type="evidence" value="ECO:0007669"/>
    <property type="project" value="TreeGrafter"/>
</dbReference>
<keyword evidence="8 10" id="KW-0472">Membrane</keyword>
<dbReference type="Pfam" id="PF05546">
    <property type="entry name" value="She9_MDM33"/>
    <property type="match status" value="1"/>
</dbReference>
<keyword evidence="7 10" id="KW-0496">Mitochondrion</keyword>
<feature type="transmembrane region" description="Helical" evidence="10">
    <location>
        <begin position="546"/>
        <end position="564"/>
    </location>
</feature>
<accession>A0A0F7SWL0</accession>
<comment type="subunit">
    <text evidence="10">Homooligomer.</text>
</comment>
<protein>
    <recommendedName>
        <fullName evidence="10">Sensitive to high expression protein 9, mitochondrial</fullName>
    </recommendedName>
</protein>
<dbReference type="PANTHER" id="PTHR31961">
    <property type="entry name" value="SENSITIVE TO HIGH EXPRESSION PROTEIN 9, MITOCHONDRIAL"/>
    <property type="match status" value="1"/>
</dbReference>
<evidence type="ECO:0000313" key="13">
    <source>
        <dbReference type="EMBL" id="CED85020.1"/>
    </source>
</evidence>
<organism evidence="13">
    <name type="scientific">Phaffia rhodozyma</name>
    <name type="common">Yeast</name>
    <name type="synonym">Xanthophyllomyces dendrorhous</name>
    <dbReference type="NCBI Taxonomy" id="264483"/>
    <lineage>
        <taxon>Eukaryota</taxon>
        <taxon>Fungi</taxon>
        <taxon>Dikarya</taxon>
        <taxon>Basidiomycota</taxon>
        <taxon>Agaricomycotina</taxon>
        <taxon>Tremellomycetes</taxon>
        <taxon>Cystofilobasidiales</taxon>
        <taxon>Mrakiaceae</taxon>
        <taxon>Phaffia</taxon>
    </lineage>
</organism>
<dbReference type="GO" id="GO:0005743">
    <property type="term" value="C:mitochondrial inner membrane"/>
    <property type="evidence" value="ECO:0007669"/>
    <property type="project" value="UniProtKB-SubCell"/>
</dbReference>
<feature type="compositionally biased region" description="Low complexity" evidence="12">
    <location>
        <begin position="93"/>
        <end position="173"/>
    </location>
</feature>
<evidence type="ECO:0000256" key="6">
    <source>
        <dbReference type="ARBA" id="ARBA00023054"/>
    </source>
</evidence>
<evidence type="ECO:0000256" key="2">
    <source>
        <dbReference type="ARBA" id="ARBA00022692"/>
    </source>
</evidence>
<comment type="function">
    <text evidence="9">Required for the maintenance of the structure of the mitochondrial inner membrane. Involved in mitochondrial morphology. Causes growth arrest when highly overexpressed.</text>
</comment>
<evidence type="ECO:0000256" key="5">
    <source>
        <dbReference type="ARBA" id="ARBA00022989"/>
    </source>
</evidence>
<reference evidence="13" key="1">
    <citation type="submission" date="2014-08" db="EMBL/GenBank/DDBJ databases">
        <authorList>
            <person name="Sharma Rahul"/>
            <person name="Thines Marco"/>
        </authorList>
    </citation>
    <scope>NUCLEOTIDE SEQUENCE</scope>
</reference>
<evidence type="ECO:0000256" key="12">
    <source>
        <dbReference type="SAM" id="MobiDB-lite"/>
    </source>
</evidence>
<comment type="subcellular location">
    <subcellularLocation>
        <location evidence="10">Mitochondrion inner membrane</location>
        <topology evidence="10">Multi-pass membrane protein</topology>
    </subcellularLocation>
</comment>
<keyword evidence="6 11" id="KW-0175">Coiled coil</keyword>
<feature type="coiled-coil region" evidence="11">
    <location>
        <begin position="237"/>
        <end position="264"/>
    </location>
</feature>
<evidence type="ECO:0000256" key="7">
    <source>
        <dbReference type="ARBA" id="ARBA00023128"/>
    </source>
</evidence>
<feature type="region of interest" description="Disordered" evidence="12">
    <location>
        <begin position="29"/>
        <end position="175"/>
    </location>
</feature>
<dbReference type="InterPro" id="IPR008839">
    <property type="entry name" value="MDM33_fungi"/>
</dbReference>
<name>A0A0F7SWL0_PHARH</name>
<evidence type="ECO:0000256" key="10">
    <source>
        <dbReference type="RuleBase" id="RU364128"/>
    </source>
</evidence>
<dbReference type="EMBL" id="LN483332">
    <property type="protein sequence ID" value="CED85020.1"/>
    <property type="molecule type" value="Genomic_DNA"/>
</dbReference>
<evidence type="ECO:0000256" key="9">
    <source>
        <dbReference type="ARBA" id="ARBA00024807"/>
    </source>
</evidence>
<evidence type="ECO:0000256" key="3">
    <source>
        <dbReference type="ARBA" id="ARBA00022792"/>
    </source>
</evidence>
<keyword evidence="3 10" id="KW-0999">Mitochondrion inner membrane</keyword>
<evidence type="ECO:0000256" key="11">
    <source>
        <dbReference type="SAM" id="Coils"/>
    </source>
</evidence>
<evidence type="ECO:0000256" key="8">
    <source>
        <dbReference type="ARBA" id="ARBA00023136"/>
    </source>
</evidence>
<proteinExistence type="inferred from homology"/>
<dbReference type="AlphaFoldDB" id="A0A0F7SWL0"/>
<feature type="compositionally biased region" description="Basic and acidic residues" evidence="12">
    <location>
        <begin position="45"/>
        <end position="60"/>
    </location>
</feature>
<keyword evidence="4 10" id="KW-0809">Transit peptide</keyword>
<keyword evidence="5 10" id="KW-1133">Transmembrane helix</keyword>
<dbReference type="PANTHER" id="PTHR31961:SF3">
    <property type="entry name" value="SENSITIVE TO HIGH EXPRESSION PROTEIN 9, MITOCHONDRIAL"/>
    <property type="match status" value="1"/>
</dbReference>
<feature type="compositionally biased region" description="Low complexity" evidence="12">
    <location>
        <begin position="30"/>
        <end position="44"/>
    </location>
</feature>
<keyword evidence="2 10" id="KW-0812">Transmembrane</keyword>
<feature type="transmembrane region" description="Helical" evidence="10">
    <location>
        <begin position="353"/>
        <end position="376"/>
    </location>
</feature>
<comment type="similarity">
    <text evidence="1 10">Belongs to the SHE9 family.</text>
</comment>
<evidence type="ECO:0000256" key="1">
    <source>
        <dbReference type="ARBA" id="ARBA00007472"/>
    </source>
</evidence>
<sequence length="569" mass="62535">MRVPLHTAGLLVPKSTRLIFVYTRFSRHASSSSSSSTSPPLSDELSARHTQDQIRLKEDSSIVFEMPAPTINDVPTLAMEPPSSPETTVSQNTSSSDVTSVKTDPPRPAAAAPTVSSLLSASDSKLSPLSSSSSPDLSSSAPSDRSSSTASSITPSPLPSTTSPSPNPVGSTTYPHDLQSLLAAHPALAAQYNTLTTRATKVSAQFQTKADALKQDTLKNLATLGRKLNEFTGYDEIERLKQGVRDKENQMTQLRSRLLELKATYLGSVTNRSTSQRELNDLLQRKHLWSTADVERFTSLVRGDHENMRLEEESKKSLEDAEVEVERGFTEMMNSILNRYHEEQLWSDKLRSFSTYVSLTIMIANLIVFITAIIFVEPWKRKRMVESFETKVEEMRVGLEKKLDVVGLGLSTGAGAEAEQSYEVREGEEKRLQDGLDLSRELWEEIKLLKAERDQARLQVQPPITSLSLPASSSLLEFSLASTTPTPPTFCPPVISFHQSYPYVTLSYQSFSNLPQTVIQSSSQALSSTRSFLLSGWNNEGTERDLVIVGAGAAISGGLIVGILKEMMK</sequence>
<evidence type="ECO:0000256" key="4">
    <source>
        <dbReference type="ARBA" id="ARBA00022946"/>
    </source>
</evidence>